<dbReference type="SMART" id="SM00450">
    <property type="entry name" value="RHOD"/>
    <property type="match status" value="2"/>
</dbReference>
<dbReference type="Gene3D" id="3.40.250.10">
    <property type="entry name" value="Rhodanese-like domain"/>
    <property type="match status" value="2"/>
</dbReference>
<dbReference type="GO" id="GO:0004792">
    <property type="term" value="F:thiosulfate-cyanide sulfurtransferase activity"/>
    <property type="evidence" value="ECO:0007669"/>
    <property type="project" value="TreeGrafter"/>
</dbReference>
<dbReference type="Proteomes" id="UP000678679">
    <property type="component" value="Chromosome 2"/>
</dbReference>
<dbReference type="Pfam" id="PF00581">
    <property type="entry name" value="Rhodanese"/>
    <property type="match status" value="2"/>
</dbReference>
<evidence type="ECO:0000313" key="4">
    <source>
        <dbReference type="EMBL" id="QWG04338.1"/>
    </source>
</evidence>
<proteinExistence type="predicted"/>
<evidence type="ECO:0000256" key="2">
    <source>
        <dbReference type="ARBA" id="ARBA00022737"/>
    </source>
</evidence>
<name>A0AAX1NE05_9BACT</name>
<dbReference type="KEGG" id="fya:KMW28_25935"/>
<dbReference type="InterPro" id="IPR036873">
    <property type="entry name" value="Rhodanese-like_dom_sf"/>
</dbReference>
<keyword evidence="5" id="KW-1185">Reference proteome</keyword>
<evidence type="ECO:0000259" key="3">
    <source>
        <dbReference type="PROSITE" id="PS50206"/>
    </source>
</evidence>
<sequence>MKNILSVKEAYQLSKNDNVIILDASQDGNKVGMTPNNPGKYIDGARVFDIKNDFSDTTSSLPNMFCNEEQFNHNAQKLGIKKNHKILIYDNLGIFTAPRAWWMFKTMGHKDVAVINGGIDEWIKEGLPTSSTPFTDFEKGDFKGIKQYQNIISSSKIEESLGQNQYQVIDARGKGRFDGTVKEPREGMRSGHIPGAYNLPFKDLLENGNYKSLETRKEIINNLELPENIPLVFSCGSGITACVDLLGAADILNNEMKVYDGSWTEWGASDYPLE</sequence>
<dbReference type="EMBL" id="CP076133">
    <property type="protein sequence ID" value="QWG04338.1"/>
    <property type="molecule type" value="Genomic_DNA"/>
</dbReference>
<dbReference type="PROSITE" id="PS50206">
    <property type="entry name" value="RHODANESE_3"/>
    <property type="match status" value="2"/>
</dbReference>
<gene>
    <name evidence="4" type="ORF">KMW28_25935</name>
</gene>
<accession>A0AAX1NE05</accession>
<feature type="domain" description="Rhodanese" evidence="3">
    <location>
        <begin position="162"/>
        <end position="274"/>
    </location>
</feature>
<dbReference type="CDD" id="cd01449">
    <property type="entry name" value="TST_Repeat_2"/>
    <property type="match status" value="1"/>
</dbReference>
<dbReference type="RefSeq" id="WP_169663813.1">
    <property type="nucleotide sequence ID" value="NZ_CP076133.1"/>
</dbReference>
<evidence type="ECO:0000256" key="1">
    <source>
        <dbReference type="ARBA" id="ARBA00022679"/>
    </source>
</evidence>
<reference evidence="4 5" key="1">
    <citation type="submission" date="2021-05" db="EMBL/GenBank/DDBJ databases">
        <title>Comparative genomic studies on the polysaccharide-degrading batcterial strains of the Flammeovirga genus.</title>
        <authorList>
            <person name="Zewei F."/>
            <person name="Zheng Z."/>
            <person name="Yu L."/>
            <person name="Ruyue G."/>
            <person name="Yanhong M."/>
            <person name="Yuanyuan C."/>
            <person name="Jingyan G."/>
            <person name="Wenjun H."/>
        </authorList>
    </citation>
    <scope>NUCLEOTIDE SEQUENCE [LARGE SCALE GENOMIC DNA]</scope>
    <source>
        <strain evidence="4 5">NBRC:100898</strain>
    </source>
</reference>
<dbReference type="PANTHER" id="PTHR11364">
    <property type="entry name" value="THIOSULFATE SULFERTANSFERASE"/>
    <property type="match status" value="1"/>
</dbReference>
<dbReference type="InterPro" id="IPR045078">
    <property type="entry name" value="TST/MPST-like"/>
</dbReference>
<dbReference type="InterPro" id="IPR001763">
    <property type="entry name" value="Rhodanese-like_dom"/>
</dbReference>
<dbReference type="SUPFAM" id="SSF52821">
    <property type="entry name" value="Rhodanese/Cell cycle control phosphatase"/>
    <property type="match status" value="2"/>
</dbReference>
<protein>
    <submittedName>
        <fullName evidence="4">Sulfurtransferase</fullName>
    </submittedName>
</protein>
<dbReference type="CDD" id="cd01448">
    <property type="entry name" value="TST_Repeat_1"/>
    <property type="match status" value="1"/>
</dbReference>
<dbReference type="AlphaFoldDB" id="A0AAX1NE05"/>
<feature type="domain" description="Rhodanese" evidence="3">
    <location>
        <begin position="15"/>
        <end position="131"/>
    </location>
</feature>
<evidence type="ECO:0000313" key="5">
    <source>
        <dbReference type="Proteomes" id="UP000678679"/>
    </source>
</evidence>
<keyword evidence="1" id="KW-0808">Transferase</keyword>
<keyword evidence="2" id="KW-0677">Repeat</keyword>
<organism evidence="4 5">
    <name type="scientific">Flammeovirga yaeyamensis</name>
    <dbReference type="NCBI Taxonomy" id="367791"/>
    <lineage>
        <taxon>Bacteria</taxon>
        <taxon>Pseudomonadati</taxon>
        <taxon>Bacteroidota</taxon>
        <taxon>Cytophagia</taxon>
        <taxon>Cytophagales</taxon>
        <taxon>Flammeovirgaceae</taxon>
        <taxon>Flammeovirga</taxon>
    </lineage>
</organism>
<dbReference type="PANTHER" id="PTHR11364:SF27">
    <property type="entry name" value="SULFURTRANSFERASE"/>
    <property type="match status" value="1"/>
</dbReference>